<evidence type="ECO:0000259" key="2">
    <source>
        <dbReference type="PROSITE" id="PS50111"/>
    </source>
</evidence>
<comment type="caution">
    <text evidence="3">The sequence shown here is derived from an EMBL/GenBank/DDBJ whole genome shotgun (WGS) entry which is preliminary data.</text>
</comment>
<reference evidence="4" key="1">
    <citation type="submission" date="2018-09" db="EMBL/GenBank/DDBJ databases">
        <authorList>
            <person name="Zhu H."/>
        </authorList>
    </citation>
    <scope>NUCLEOTIDE SEQUENCE [LARGE SCALE GENOMIC DNA]</scope>
    <source>
        <strain evidence="4">K1R23-30</strain>
    </source>
</reference>
<evidence type="ECO:0000256" key="1">
    <source>
        <dbReference type="PROSITE-ProRule" id="PRU00284"/>
    </source>
</evidence>
<dbReference type="OrthoDB" id="8807779at2"/>
<dbReference type="InterPro" id="IPR004089">
    <property type="entry name" value="MCPsignal_dom"/>
</dbReference>
<sequence>MSSLAIAKRPDTATTTGGVKISGEVFAAMINLSGRRRFTSQRLVLYAVLASLSHDDAVATARSALKLFEDAHVALVDEARKLPDDFSGELKNAYFGTPQADRNIRDFASLAQRALTAIESGARQAPALLDELVRGATPMLAVLNQLTQIYEDLSKRHALHVRKHLHGIMNDIESIARQARMVSFNAQIVAARAGHAGREFSVVAGVLSDITGEIDGLVHEALNSSVA</sequence>
<dbReference type="SUPFAM" id="SSF58104">
    <property type="entry name" value="Methyl-accepting chemotaxis protein (MCP) signaling domain"/>
    <property type="match status" value="1"/>
</dbReference>
<protein>
    <submittedName>
        <fullName evidence="3">Methyl-accepting chemotaxis protein</fullName>
    </submittedName>
</protein>
<dbReference type="Proteomes" id="UP000265955">
    <property type="component" value="Unassembled WGS sequence"/>
</dbReference>
<organism evidence="3 4">
    <name type="scientific">Noviherbaspirillum saxi</name>
    <dbReference type="NCBI Taxonomy" id="2320863"/>
    <lineage>
        <taxon>Bacteria</taxon>
        <taxon>Pseudomonadati</taxon>
        <taxon>Pseudomonadota</taxon>
        <taxon>Betaproteobacteria</taxon>
        <taxon>Burkholderiales</taxon>
        <taxon>Oxalobacteraceae</taxon>
        <taxon>Noviherbaspirillum</taxon>
    </lineage>
</organism>
<keyword evidence="1" id="KW-0807">Transducer</keyword>
<proteinExistence type="predicted"/>
<dbReference type="GO" id="GO:0016020">
    <property type="term" value="C:membrane"/>
    <property type="evidence" value="ECO:0007669"/>
    <property type="project" value="InterPro"/>
</dbReference>
<name>A0A3A3FUS8_9BURK</name>
<dbReference type="GO" id="GO:0007165">
    <property type="term" value="P:signal transduction"/>
    <property type="evidence" value="ECO:0007669"/>
    <property type="project" value="UniProtKB-KW"/>
</dbReference>
<dbReference type="AlphaFoldDB" id="A0A3A3FUS8"/>
<accession>A0A3A3FUS8</accession>
<evidence type="ECO:0000313" key="3">
    <source>
        <dbReference type="EMBL" id="RJF99320.1"/>
    </source>
</evidence>
<feature type="domain" description="Methyl-accepting transducer" evidence="2">
    <location>
        <begin position="168"/>
        <end position="227"/>
    </location>
</feature>
<evidence type="ECO:0000313" key="4">
    <source>
        <dbReference type="Proteomes" id="UP000265955"/>
    </source>
</evidence>
<dbReference type="Pfam" id="PF00015">
    <property type="entry name" value="MCPsignal"/>
    <property type="match status" value="1"/>
</dbReference>
<gene>
    <name evidence="3" type="ORF">D3871_12915</name>
</gene>
<dbReference type="PROSITE" id="PS50111">
    <property type="entry name" value="CHEMOTAXIS_TRANSDUC_2"/>
    <property type="match status" value="1"/>
</dbReference>
<dbReference type="Gene3D" id="1.10.287.950">
    <property type="entry name" value="Methyl-accepting chemotaxis protein"/>
    <property type="match status" value="1"/>
</dbReference>
<dbReference type="EMBL" id="QYUO01000001">
    <property type="protein sequence ID" value="RJF99320.1"/>
    <property type="molecule type" value="Genomic_DNA"/>
</dbReference>
<dbReference type="RefSeq" id="WP_119769261.1">
    <property type="nucleotide sequence ID" value="NZ_QYUO01000001.1"/>
</dbReference>
<keyword evidence="4" id="KW-1185">Reference proteome</keyword>